<keyword evidence="1" id="KW-0378">Hydrolase</keyword>
<keyword evidence="1" id="KW-0547">Nucleotide-binding</keyword>
<organism evidence="3 4">
    <name type="scientific">Hydra vulgaris</name>
    <name type="common">Hydra</name>
    <name type="synonym">Hydra attenuata</name>
    <dbReference type="NCBI Taxonomy" id="6087"/>
    <lineage>
        <taxon>Eukaryota</taxon>
        <taxon>Metazoa</taxon>
        <taxon>Cnidaria</taxon>
        <taxon>Hydrozoa</taxon>
        <taxon>Hydroidolina</taxon>
        <taxon>Anthoathecata</taxon>
        <taxon>Aplanulata</taxon>
        <taxon>Hydridae</taxon>
        <taxon>Hydra</taxon>
    </lineage>
</organism>
<comment type="similarity">
    <text evidence="1">Belongs to the helicase family.</text>
</comment>
<dbReference type="Pfam" id="PF05970">
    <property type="entry name" value="PIF1"/>
    <property type="match status" value="1"/>
</dbReference>
<feature type="domain" description="DNA helicase Pif1-like DEAD-box helicase" evidence="2">
    <location>
        <begin position="144"/>
        <end position="265"/>
    </location>
</feature>
<keyword evidence="3" id="KW-1185">Reference proteome</keyword>
<dbReference type="InterPro" id="IPR010285">
    <property type="entry name" value="DNA_helicase_pif1-like_DEAD"/>
</dbReference>
<dbReference type="EC" id="5.6.2.3" evidence="1"/>
<dbReference type="Gene3D" id="3.40.50.300">
    <property type="entry name" value="P-loop containing nucleotide triphosphate hydrolases"/>
    <property type="match status" value="1"/>
</dbReference>
<protein>
    <recommendedName>
        <fullName evidence="1">ATP-dependent DNA helicase</fullName>
        <ecNumber evidence="1">5.6.2.3</ecNumber>
    </recommendedName>
</protein>
<gene>
    <name evidence="4" type="primary">LOC136081362</name>
</gene>
<proteinExistence type="inferred from homology"/>
<dbReference type="Proteomes" id="UP001652625">
    <property type="component" value="Chromosome 06"/>
</dbReference>
<keyword evidence="1" id="KW-0233">DNA recombination</keyword>
<dbReference type="PANTHER" id="PTHR47642:SF7">
    <property type="entry name" value="ATP-DEPENDENT DNA HELICASE PIF1"/>
    <property type="match status" value="1"/>
</dbReference>
<evidence type="ECO:0000313" key="4">
    <source>
        <dbReference type="RefSeq" id="XP_065654745.1"/>
    </source>
</evidence>
<dbReference type="InterPro" id="IPR027417">
    <property type="entry name" value="P-loop_NTPase"/>
</dbReference>
<dbReference type="PANTHER" id="PTHR47642">
    <property type="entry name" value="ATP-DEPENDENT DNA HELICASE"/>
    <property type="match status" value="1"/>
</dbReference>
<reference evidence="4" key="1">
    <citation type="submission" date="2025-08" db="UniProtKB">
        <authorList>
            <consortium name="RefSeq"/>
        </authorList>
    </citation>
    <scope>IDENTIFICATION</scope>
</reference>
<keyword evidence="1" id="KW-0347">Helicase</keyword>
<evidence type="ECO:0000259" key="2">
    <source>
        <dbReference type="Pfam" id="PF05970"/>
    </source>
</evidence>
<evidence type="ECO:0000256" key="1">
    <source>
        <dbReference type="RuleBase" id="RU363044"/>
    </source>
</evidence>
<sequence length="266" mass="30496">MSTLEKFDSSTEVVKKDFVDYAAIKEFVISYSDEYVRTLKELDIIREMNKITENDEKLLDLLNKHNEQKNVLNNDEILAMNTINQNKKMLVKIINMNSLVVENNQKYHLENETLNDDEISSVKFFKNNKKCYLCKNKKALQWLDEGINFFITGGAGCGKSYIVKEIAQSVQIYKTIHITASTGKAAHLLNGVTIHAFAGIENGVKSLDYYKRHMHPDINKTWLETDVLIVDEISMINAQTFDLLHLIACEMKQCYDKLFGGIQVIA</sequence>
<comment type="catalytic activity">
    <reaction evidence="1">
        <text>ATP + H2O = ADP + phosphate + H(+)</text>
        <dbReference type="Rhea" id="RHEA:13065"/>
        <dbReference type="ChEBI" id="CHEBI:15377"/>
        <dbReference type="ChEBI" id="CHEBI:15378"/>
        <dbReference type="ChEBI" id="CHEBI:30616"/>
        <dbReference type="ChEBI" id="CHEBI:43474"/>
        <dbReference type="ChEBI" id="CHEBI:456216"/>
        <dbReference type="EC" id="5.6.2.3"/>
    </reaction>
</comment>
<name>A0ABM4BZQ4_HYDVU</name>
<keyword evidence="1" id="KW-0234">DNA repair</keyword>
<keyword evidence="1" id="KW-0067">ATP-binding</keyword>
<dbReference type="SUPFAM" id="SSF52540">
    <property type="entry name" value="P-loop containing nucleoside triphosphate hydrolases"/>
    <property type="match status" value="1"/>
</dbReference>
<dbReference type="InterPro" id="IPR051055">
    <property type="entry name" value="PIF1_helicase"/>
</dbReference>
<keyword evidence="1" id="KW-0227">DNA damage</keyword>
<dbReference type="GeneID" id="136081362"/>
<comment type="cofactor">
    <cofactor evidence="1">
        <name>Mg(2+)</name>
        <dbReference type="ChEBI" id="CHEBI:18420"/>
    </cofactor>
</comment>
<accession>A0ABM4BZQ4</accession>
<evidence type="ECO:0000313" key="3">
    <source>
        <dbReference type="Proteomes" id="UP001652625"/>
    </source>
</evidence>
<dbReference type="RefSeq" id="XP_065654745.1">
    <property type="nucleotide sequence ID" value="XM_065798673.1"/>
</dbReference>